<feature type="compositionally biased region" description="Low complexity" evidence="1">
    <location>
        <begin position="74"/>
        <end position="85"/>
    </location>
</feature>
<dbReference type="EMBL" id="LAZR01000054">
    <property type="protein sequence ID" value="KKN98027.1"/>
    <property type="molecule type" value="Genomic_DNA"/>
</dbReference>
<evidence type="ECO:0000313" key="2">
    <source>
        <dbReference type="EMBL" id="KKN98027.1"/>
    </source>
</evidence>
<organism evidence="2">
    <name type="scientific">marine sediment metagenome</name>
    <dbReference type="NCBI Taxonomy" id="412755"/>
    <lineage>
        <taxon>unclassified sequences</taxon>
        <taxon>metagenomes</taxon>
        <taxon>ecological metagenomes</taxon>
    </lineage>
</organism>
<feature type="region of interest" description="Disordered" evidence="1">
    <location>
        <begin position="74"/>
        <end position="103"/>
    </location>
</feature>
<name>A0A0F9VE17_9ZZZZ</name>
<gene>
    <name evidence="2" type="ORF">LCGC14_0152260</name>
</gene>
<comment type="caution">
    <text evidence="2">The sequence shown here is derived from an EMBL/GenBank/DDBJ whole genome shotgun (WGS) entry which is preliminary data.</text>
</comment>
<protein>
    <submittedName>
        <fullName evidence="2">Uncharacterized protein</fullName>
    </submittedName>
</protein>
<evidence type="ECO:0000256" key="1">
    <source>
        <dbReference type="SAM" id="MobiDB-lite"/>
    </source>
</evidence>
<sequence length="180" mass="19399">MARFEIVFQGKVQPGIPEDQARARIGQLFQVAGEQLDALFSGRRIVIKQGLDEEAAAKYRAAIERAGALCSIDPMDAPEAPAAEPSQPIPVQQPGTTNDSHGKRLVPRDEYMAAFADVEAPDFEIAPLGADLQDEYADVTPLPIDLSALSLAPAGSDMGELKREVPDIVPDISHLKLQDE</sequence>
<reference evidence="2" key="1">
    <citation type="journal article" date="2015" name="Nature">
        <title>Complex archaea that bridge the gap between prokaryotes and eukaryotes.</title>
        <authorList>
            <person name="Spang A."/>
            <person name="Saw J.H."/>
            <person name="Jorgensen S.L."/>
            <person name="Zaremba-Niedzwiedzka K."/>
            <person name="Martijn J."/>
            <person name="Lind A.E."/>
            <person name="van Eijk R."/>
            <person name="Schleper C."/>
            <person name="Guy L."/>
            <person name="Ettema T.J."/>
        </authorList>
    </citation>
    <scope>NUCLEOTIDE SEQUENCE</scope>
</reference>
<accession>A0A0F9VE17</accession>
<dbReference type="AlphaFoldDB" id="A0A0F9VE17"/>
<proteinExistence type="predicted"/>
<feature type="compositionally biased region" description="Polar residues" evidence="1">
    <location>
        <begin position="89"/>
        <end position="99"/>
    </location>
</feature>